<dbReference type="PANTHER" id="PTHR38037">
    <property type="entry name" value="ZN_PROTEASE DOMAIN-CONTAINING PROTEIN"/>
    <property type="match status" value="1"/>
</dbReference>
<dbReference type="Gene3D" id="2.40.70.10">
    <property type="entry name" value="Acid Proteases"/>
    <property type="match status" value="1"/>
</dbReference>
<sequence length="149" mass="16702">MLIGWQERVDLPLLGVTGLKAKIDTGARTSALHATDIEAFERDGVQWVRFHTGFDDDAHDTNAEAPVHDRREITNTSGIPETRYVIRTKFRIAGRLWSIDLSLADRSGMTFRMIVGRTALRRHKIAVHPGKRNLTTNATAKRPKGKDSS</sequence>
<keyword evidence="3" id="KW-1185">Reference proteome</keyword>
<organism evidence="2 3">
    <name type="scientific">Jannaschia ovalis</name>
    <dbReference type="NCBI Taxonomy" id="3038773"/>
    <lineage>
        <taxon>Bacteria</taxon>
        <taxon>Pseudomonadati</taxon>
        <taxon>Pseudomonadota</taxon>
        <taxon>Alphaproteobacteria</taxon>
        <taxon>Rhodobacterales</taxon>
        <taxon>Roseobacteraceae</taxon>
        <taxon>Jannaschia</taxon>
    </lineage>
</organism>
<evidence type="ECO:0000259" key="1">
    <source>
        <dbReference type="Pfam" id="PF05618"/>
    </source>
</evidence>
<dbReference type="InterPro" id="IPR008503">
    <property type="entry name" value="Asp_endopeptidase"/>
</dbReference>
<dbReference type="EMBL" id="CP122537">
    <property type="protein sequence ID" value="WGH79862.1"/>
    <property type="molecule type" value="Genomic_DNA"/>
</dbReference>
<dbReference type="SUPFAM" id="SSF50630">
    <property type="entry name" value="Acid proteases"/>
    <property type="match status" value="1"/>
</dbReference>
<reference evidence="2 3" key="1">
    <citation type="submission" date="2023-04" db="EMBL/GenBank/DDBJ databases">
        <title>Jannaschia ovalis sp. nov., a marine bacterium isolated from sea tidal flat.</title>
        <authorList>
            <person name="Kwon D.Y."/>
            <person name="Kim J.-J."/>
        </authorList>
    </citation>
    <scope>NUCLEOTIDE SEQUENCE [LARGE SCALE GENOMIC DNA]</scope>
    <source>
        <strain evidence="2 3">GRR-S6-38</strain>
    </source>
</reference>
<dbReference type="Proteomes" id="UP001243420">
    <property type="component" value="Chromosome"/>
</dbReference>
<dbReference type="PANTHER" id="PTHR38037:SF2">
    <property type="entry name" value="ATP-DEPENDENT ZINC PROTEASE DOMAIN-CONTAINING PROTEIN-RELATED"/>
    <property type="match status" value="1"/>
</dbReference>
<name>A0ABY8LGT4_9RHOB</name>
<protein>
    <submittedName>
        <fullName evidence="2">RimK/LysX family protein</fullName>
    </submittedName>
</protein>
<gene>
    <name evidence="2" type="ORF">P8627_06260</name>
</gene>
<proteinExistence type="predicted"/>
<evidence type="ECO:0000313" key="3">
    <source>
        <dbReference type="Proteomes" id="UP001243420"/>
    </source>
</evidence>
<accession>A0ABY8LGT4</accession>
<dbReference type="InterPro" id="IPR021109">
    <property type="entry name" value="Peptidase_aspartic_dom_sf"/>
</dbReference>
<dbReference type="Pfam" id="PF05618">
    <property type="entry name" value="Zn_protease"/>
    <property type="match status" value="1"/>
</dbReference>
<evidence type="ECO:0000313" key="2">
    <source>
        <dbReference type="EMBL" id="WGH79862.1"/>
    </source>
</evidence>
<feature type="domain" description="Retropepsin-like aspartic endopeptidase" evidence="1">
    <location>
        <begin position="3"/>
        <end position="135"/>
    </location>
</feature>